<dbReference type="Proteomes" id="UP000510927">
    <property type="component" value="Chromosome"/>
</dbReference>
<evidence type="ECO:0000313" key="2">
    <source>
        <dbReference type="EMBL" id="QLN00343.1"/>
    </source>
</evidence>
<organism evidence="2 3">
    <name type="scientific">Escherichia fergusonii</name>
    <dbReference type="NCBI Taxonomy" id="564"/>
    <lineage>
        <taxon>Bacteria</taxon>
        <taxon>Pseudomonadati</taxon>
        <taxon>Pseudomonadota</taxon>
        <taxon>Gammaproteobacteria</taxon>
        <taxon>Enterobacterales</taxon>
        <taxon>Enterobacteriaceae</taxon>
        <taxon>Escherichia</taxon>
    </lineage>
</organism>
<dbReference type="InterPro" id="IPR012433">
    <property type="entry name" value="Imm11"/>
</dbReference>
<name>A0A8E4IJY6_ESCFE</name>
<protein>
    <recommendedName>
        <fullName evidence="1">Immunity MXAN-0049 protein domain-containing protein</fullName>
    </recommendedName>
</protein>
<evidence type="ECO:0000259" key="1">
    <source>
        <dbReference type="Pfam" id="PF07791"/>
    </source>
</evidence>
<dbReference type="EMBL" id="CP055675">
    <property type="protein sequence ID" value="QLN00343.1"/>
    <property type="molecule type" value="Genomic_DNA"/>
</dbReference>
<accession>A0A8E4IJY6</accession>
<dbReference type="AlphaFoldDB" id="A0A8E4IJY6"/>
<proteinExistence type="predicted"/>
<dbReference type="Pfam" id="PF07791">
    <property type="entry name" value="Imm11"/>
    <property type="match status" value="1"/>
</dbReference>
<dbReference type="RefSeq" id="WP_181203464.1">
    <property type="nucleotide sequence ID" value="NZ_CP055675.1"/>
</dbReference>
<reference evidence="2 3" key="1">
    <citation type="submission" date="2020-06" db="EMBL/GenBank/DDBJ databases">
        <title>REHAB project genomes.</title>
        <authorList>
            <person name="Shaw L.P."/>
        </authorList>
    </citation>
    <scope>NUCLEOTIDE SEQUENCE [LARGE SCALE GENOMIC DNA]</scope>
    <source>
        <strain evidence="2 3">RHB28-C13</strain>
    </source>
</reference>
<feature type="domain" description="Immunity MXAN-0049 protein" evidence="1">
    <location>
        <begin position="25"/>
        <end position="180"/>
    </location>
</feature>
<evidence type="ECO:0000313" key="3">
    <source>
        <dbReference type="Proteomes" id="UP000510927"/>
    </source>
</evidence>
<sequence>MYRWTIPEQYANKYIGEYQYESFDYLLFSHSKPIERVENINPVIIYTMPDEMINKYDCLPNSSLIPVVNERLKDFLETHAKGNVAFHKIDLQTNNGLKDGFYLLNTLTKLPLIDMQHSHYQYIPGTTALMGFEQVFFIEEPPEDFCIARCAEYSSYLMLSDSLVKKMKKEKFKGISYSKVPVHRG</sequence>
<gene>
    <name evidence="2" type="ORF">HVY52_11195</name>
</gene>